<proteinExistence type="predicted"/>
<gene>
    <name evidence="2" type="ORF">FA13DRAFT_1777368</name>
</gene>
<feature type="region of interest" description="Disordered" evidence="1">
    <location>
        <begin position="684"/>
        <end position="742"/>
    </location>
</feature>
<dbReference type="STRING" id="71717.A0A4Y7SUS8"/>
<accession>A0A4Y7SUS8</accession>
<keyword evidence="3" id="KW-1185">Reference proteome</keyword>
<feature type="compositionally biased region" description="Low complexity" evidence="1">
    <location>
        <begin position="702"/>
        <end position="722"/>
    </location>
</feature>
<feature type="region of interest" description="Disordered" evidence="1">
    <location>
        <begin position="107"/>
        <end position="145"/>
    </location>
</feature>
<evidence type="ECO:0000256" key="1">
    <source>
        <dbReference type="SAM" id="MobiDB-lite"/>
    </source>
</evidence>
<dbReference type="Proteomes" id="UP000298030">
    <property type="component" value="Unassembled WGS sequence"/>
</dbReference>
<evidence type="ECO:0000313" key="2">
    <source>
        <dbReference type="EMBL" id="TEB25481.1"/>
    </source>
</evidence>
<name>A0A4Y7SUS8_COPMI</name>
<evidence type="ECO:0000313" key="3">
    <source>
        <dbReference type="Proteomes" id="UP000298030"/>
    </source>
</evidence>
<dbReference type="OrthoDB" id="2927557at2759"/>
<organism evidence="2 3">
    <name type="scientific">Coprinellus micaceus</name>
    <name type="common">Glistening ink-cap mushroom</name>
    <name type="synonym">Coprinus micaceus</name>
    <dbReference type="NCBI Taxonomy" id="71717"/>
    <lineage>
        <taxon>Eukaryota</taxon>
        <taxon>Fungi</taxon>
        <taxon>Dikarya</taxon>
        <taxon>Basidiomycota</taxon>
        <taxon>Agaricomycotina</taxon>
        <taxon>Agaricomycetes</taxon>
        <taxon>Agaricomycetidae</taxon>
        <taxon>Agaricales</taxon>
        <taxon>Agaricineae</taxon>
        <taxon>Psathyrellaceae</taxon>
        <taxon>Coprinellus</taxon>
    </lineage>
</organism>
<dbReference type="EMBL" id="QPFP01000056">
    <property type="protein sequence ID" value="TEB25481.1"/>
    <property type="molecule type" value="Genomic_DNA"/>
</dbReference>
<feature type="compositionally biased region" description="Pro residues" evidence="1">
    <location>
        <begin position="723"/>
        <end position="733"/>
    </location>
</feature>
<feature type="region of interest" description="Disordered" evidence="1">
    <location>
        <begin position="181"/>
        <end position="210"/>
    </location>
</feature>
<sequence>MTRQRLSWCCGVHTFSRNLRTDEGVLSVPGTPRGEGRRTSCCDRNLNASLLYHLAMPKCQDHDQDRGTSPEPPTAAEMVLLMLPSAMIIFLWRCSAKSVLDRIPSPPPGLSGYPSPKVAQAGGRSRNSTSARHQAHREQFSAGQPHDRTFISEKGCVGSSMCSGSSSTATIVRNAQYVGGAGEGSDSKSVITSQGVPSQLGRHSSKARGRRFKRWLRRPGRRASMSGKNGFLTTWDGDITNRYHSIDVQRATTTLALDSTPLRTEPSPIHADRLPPSSLPNQQHIVFWAFHLRVLAQPTNAARRTRTTPLALSQVCSEWRTVILETRTLWSWVFVRVGEPPDLDSEPGDSGHKGKGSEKGKGKSRYPKLVASIEDWIQRTNPEQPLTIQMYFEDEESWKDRQPPDELLMVLMGHRGRWRSIDFTLPEACYEDMRFTFPDAVTIDPNTGERWTPYPLLENISLQPLLSDAQRSQVERKTLDVFKNIVPRLTHLRLNGYYVDDCHFPWAQIRTLALQHVYVDECFFVLSQTPILEECVLSTMLRNDCNRPIARAKKGVTLPMLRSLRMQSANEMGGEQAVLLDYLTLPVLRELVISGPDIHRAFSDLQTLVTRSRCEGTLKALEVGGIDERNCRSDDSEKGFEEVVIELLEGLPGLEDVRVRPDVGELGETFLAALCRGMGECGPAEEKGEGVVRNETPIPQDSLPFTSTSSASPSPSTSRSRTPPSPSNSPLPTPVAGGTLGPLLPNLRHLEYDGNGSFDEEGVMKLVRLRCPTQSADASDDGEGVMKVRRLEALSFCSKRMYSDECQALLDEAGLS</sequence>
<feature type="compositionally biased region" description="Polar residues" evidence="1">
    <location>
        <begin position="187"/>
        <end position="197"/>
    </location>
</feature>
<feature type="compositionally biased region" description="Basic and acidic residues" evidence="1">
    <location>
        <begin position="349"/>
        <end position="361"/>
    </location>
</feature>
<protein>
    <recommendedName>
        <fullName evidence="4">F-box domain-containing protein</fullName>
    </recommendedName>
</protein>
<comment type="caution">
    <text evidence="2">The sequence shown here is derived from an EMBL/GenBank/DDBJ whole genome shotgun (WGS) entry which is preliminary data.</text>
</comment>
<evidence type="ECO:0008006" key="4">
    <source>
        <dbReference type="Google" id="ProtNLM"/>
    </source>
</evidence>
<feature type="region of interest" description="Disordered" evidence="1">
    <location>
        <begin position="341"/>
        <end position="365"/>
    </location>
</feature>
<dbReference type="AlphaFoldDB" id="A0A4Y7SUS8"/>
<reference evidence="2 3" key="1">
    <citation type="journal article" date="2019" name="Nat. Ecol. Evol.">
        <title>Megaphylogeny resolves global patterns of mushroom evolution.</title>
        <authorList>
            <person name="Varga T."/>
            <person name="Krizsan K."/>
            <person name="Foldi C."/>
            <person name="Dima B."/>
            <person name="Sanchez-Garcia M."/>
            <person name="Sanchez-Ramirez S."/>
            <person name="Szollosi G.J."/>
            <person name="Szarkandi J.G."/>
            <person name="Papp V."/>
            <person name="Albert L."/>
            <person name="Andreopoulos W."/>
            <person name="Angelini C."/>
            <person name="Antonin V."/>
            <person name="Barry K.W."/>
            <person name="Bougher N.L."/>
            <person name="Buchanan P."/>
            <person name="Buyck B."/>
            <person name="Bense V."/>
            <person name="Catcheside P."/>
            <person name="Chovatia M."/>
            <person name="Cooper J."/>
            <person name="Damon W."/>
            <person name="Desjardin D."/>
            <person name="Finy P."/>
            <person name="Geml J."/>
            <person name="Haridas S."/>
            <person name="Hughes K."/>
            <person name="Justo A."/>
            <person name="Karasinski D."/>
            <person name="Kautmanova I."/>
            <person name="Kiss B."/>
            <person name="Kocsube S."/>
            <person name="Kotiranta H."/>
            <person name="LaButti K.M."/>
            <person name="Lechner B.E."/>
            <person name="Liimatainen K."/>
            <person name="Lipzen A."/>
            <person name="Lukacs Z."/>
            <person name="Mihaltcheva S."/>
            <person name="Morgado L.N."/>
            <person name="Niskanen T."/>
            <person name="Noordeloos M.E."/>
            <person name="Ohm R.A."/>
            <person name="Ortiz-Santana B."/>
            <person name="Ovrebo C."/>
            <person name="Racz N."/>
            <person name="Riley R."/>
            <person name="Savchenko A."/>
            <person name="Shiryaev A."/>
            <person name="Soop K."/>
            <person name="Spirin V."/>
            <person name="Szebenyi C."/>
            <person name="Tomsovsky M."/>
            <person name="Tulloss R.E."/>
            <person name="Uehling J."/>
            <person name="Grigoriev I.V."/>
            <person name="Vagvolgyi C."/>
            <person name="Papp T."/>
            <person name="Martin F.M."/>
            <person name="Miettinen O."/>
            <person name="Hibbett D.S."/>
            <person name="Nagy L.G."/>
        </authorList>
    </citation>
    <scope>NUCLEOTIDE SEQUENCE [LARGE SCALE GENOMIC DNA]</scope>
    <source>
        <strain evidence="2 3">FP101781</strain>
    </source>
</reference>